<proteinExistence type="predicted"/>
<dbReference type="EMBL" id="CAJEWN010000367">
    <property type="protein sequence ID" value="CAD2180321.1"/>
    <property type="molecule type" value="Genomic_DNA"/>
</dbReference>
<sequence length="91" mass="10518">MNGGEKTIREGMEAFISTEKKGETNEIHKRQKGTFKKRSNLFKSIRHPSHSDATSLGAFCKVFTKGVWWRVNSIMVLQRRQDTEDRPCLYG</sequence>
<dbReference type="Proteomes" id="UP000580250">
    <property type="component" value="Unassembled WGS sequence"/>
</dbReference>
<gene>
    <name evidence="1" type="ORF">MENT_LOCUS32390</name>
</gene>
<reference evidence="1 2" key="1">
    <citation type="submission" date="2020-08" db="EMBL/GenBank/DDBJ databases">
        <authorList>
            <person name="Koutsovoulos G."/>
            <person name="Danchin GJ E."/>
        </authorList>
    </citation>
    <scope>NUCLEOTIDE SEQUENCE [LARGE SCALE GENOMIC DNA]</scope>
</reference>
<evidence type="ECO:0000313" key="2">
    <source>
        <dbReference type="Proteomes" id="UP000580250"/>
    </source>
</evidence>
<organism evidence="1 2">
    <name type="scientific">Meloidogyne enterolobii</name>
    <name type="common">Root-knot nematode worm</name>
    <name type="synonym">Meloidogyne mayaguensis</name>
    <dbReference type="NCBI Taxonomy" id="390850"/>
    <lineage>
        <taxon>Eukaryota</taxon>
        <taxon>Metazoa</taxon>
        <taxon>Ecdysozoa</taxon>
        <taxon>Nematoda</taxon>
        <taxon>Chromadorea</taxon>
        <taxon>Rhabditida</taxon>
        <taxon>Tylenchina</taxon>
        <taxon>Tylenchomorpha</taxon>
        <taxon>Tylenchoidea</taxon>
        <taxon>Meloidogynidae</taxon>
        <taxon>Meloidogyninae</taxon>
        <taxon>Meloidogyne</taxon>
    </lineage>
</organism>
<name>A0A6V7W1J8_MELEN</name>
<accession>A0A6V7W1J8</accession>
<evidence type="ECO:0000313" key="1">
    <source>
        <dbReference type="EMBL" id="CAD2180321.1"/>
    </source>
</evidence>
<dbReference type="AlphaFoldDB" id="A0A6V7W1J8"/>
<comment type="caution">
    <text evidence="1">The sequence shown here is derived from an EMBL/GenBank/DDBJ whole genome shotgun (WGS) entry which is preliminary data.</text>
</comment>
<protein>
    <submittedName>
        <fullName evidence="1">Uncharacterized protein</fullName>
    </submittedName>
</protein>